<proteinExistence type="predicted"/>
<feature type="domain" description="NIF system FeS cluster assembly NifU N-terminal" evidence="1">
    <location>
        <begin position="15"/>
        <end position="86"/>
    </location>
</feature>
<accession>A0A0C9MQB9</accession>
<dbReference type="GeneID" id="78529289"/>
<dbReference type="GO" id="GO:0016226">
    <property type="term" value="P:iron-sulfur cluster assembly"/>
    <property type="evidence" value="ECO:0007669"/>
    <property type="project" value="InterPro"/>
</dbReference>
<dbReference type="AlphaFoldDB" id="A0A0C9MQB9"/>
<organism evidence="2 3">
    <name type="scientific">Sphingomonas paucimobilis NBRC 13935</name>
    <dbReference type="NCBI Taxonomy" id="1219050"/>
    <lineage>
        <taxon>Bacteria</taxon>
        <taxon>Pseudomonadati</taxon>
        <taxon>Pseudomonadota</taxon>
        <taxon>Alphaproteobacteria</taxon>
        <taxon>Sphingomonadales</taxon>
        <taxon>Sphingomonadaceae</taxon>
        <taxon>Sphingomonas</taxon>
    </lineage>
</organism>
<dbReference type="Proteomes" id="UP000032025">
    <property type="component" value="Unassembled WGS sequence"/>
</dbReference>
<evidence type="ECO:0000259" key="1">
    <source>
        <dbReference type="Pfam" id="PF01592"/>
    </source>
</evidence>
<dbReference type="Gene3D" id="3.90.1010.10">
    <property type="match status" value="1"/>
</dbReference>
<gene>
    <name evidence="2" type="ORF">SP6_14_01120</name>
</gene>
<dbReference type="EMBL" id="BBJS01000014">
    <property type="protein sequence ID" value="GAN12956.1"/>
    <property type="molecule type" value="Genomic_DNA"/>
</dbReference>
<reference evidence="2 3" key="1">
    <citation type="submission" date="2014-08" db="EMBL/GenBank/DDBJ databases">
        <title>Whole genome shotgun sequence of Sphingomonas paucimobilis NBRC 13935.</title>
        <authorList>
            <person name="Hosoyama A."/>
            <person name="Hashimoto M."/>
            <person name="Hosoyama Y."/>
            <person name="Noguchi M."/>
            <person name="Uohara A."/>
            <person name="Ohji S."/>
            <person name="Katano-Makiyama Y."/>
            <person name="Ichikawa N."/>
            <person name="Kimura A."/>
            <person name="Yamazoe A."/>
            <person name="Fujita N."/>
        </authorList>
    </citation>
    <scope>NUCLEOTIDE SEQUENCE [LARGE SCALE GENOMIC DNA]</scope>
    <source>
        <strain evidence="2 3">NBRC 13935</strain>
    </source>
</reference>
<keyword evidence="3" id="KW-1185">Reference proteome</keyword>
<dbReference type="SUPFAM" id="SSF82649">
    <property type="entry name" value="SufE/NifU"/>
    <property type="match status" value="1"/>
</dbReference>
<evidence type="ECO:0000313" key="3">
    <source>
        <dbReference type="Proteomes" id="UP000032025"/>
    </source>
</evidence>
<comment type="caution">
    <text evidence="2">The sequence shown here is derived from an EMBL/GenBank/DDBJ whole genome shotgun (WGS) entry which is preliminary data.</text>
</comment>
<dbReference type="CDD" id="cd06664">
    <property type="entry name" value="IscU_like"/>
    <property type="match status" value="1"/>
</dbReference>
<dbReference type="GO" id="GO:0005506">
    <property type="term" value="F:iron ion binding"/>
    <property type="evidence" value="ECO:0007669"/>
    <property type="project" value="InterPro"/>
</dbReference>
<dbReference type="InterPro" id="IPR002871">
    <property type="entry name" value="NIF_FeS_clus_asmbl_NifU_N"/>
</dbReference>
<dbReference type="RefSeq" id="WP_007403583.1">
    <property type="nucleotide sequence ID" value="NZ_BBJS01000014.1"/>
</dbReference>
<protein>
    <submittedName>
        <fullName evidence="2">DNA, contig: SP614</fullName>
    </submittedName>
</protein>
<dbReference type="Pfam" id="PF01592">
    <property type="entry name" value="NifU_N"/>
    <property type="match status" value="1"/>
</dbReference>
<evidence type="ECO:0000313" key="2">
    <source>
        <dbReference type="EMBL" id="GAN12956.1"/>
    </source>
</evidence>
<dbReference type="GO" id="GO:0051536">
    <property type="term" value="F:iron-sulfur cluster binding"/>
    <property type="evidence" value="ECO:0007669"/>
    <property type="project" value="InterPro"/>
</dbReference>
<sequence length="146" mass="15693">MNAPLYNAEILRLTTAISHDQRLTDPMASVERRSPICGSRVTVDVNLDEQGRVLEVGMLVRACALGQASAALLAHHVVGRDVRELADMRDRLTEWLAAGEGTAPEWPGIDVFTPALPYTARHPSIRLAFEAAAQAAEEAAAVGAPR</sequence>
<name>A0A0C9MQB9_SPHPI</name>